<accession>A0ABR3WUV0</accession>
<reference evidence="5 6" key="1">
    <citation type="journal article" date="2024" name="IMA Fungus">
        <title>IMA Genome - F19 : A genome assembly and annotation guide to empower mycologists, including annotated draft genome sequences of Ceratocystis pirilliformis, Diaporthe australafricana, Fusarium ophioides, Paecilomyces lecythidis, and Sporothrix stenoceras.</title>
        <authorList>
            <person name="Aylward J."/>
            <person name="Wilson A.M."/>
            <person name="Visagie C.M."/>
            <person name="Spraker J."/>
            <person name="Barnes I."/>
            <person name="Buitendag C."/>
            <person name="Ceriani C."/>
            <person name="Del Mar Angel L."/>
            <person name="du Plessis D."/>
            <person name="Fuchs T."/>
            <person name="Gasser K."/>
            <person name="Kramer D."/>
            <person name="Li W."/>
            <person name="Munsamy K."/>
            <person name="Piso A."/>
            <person name="Price J.L."/>
            <person name="Sonnekus B."/>
            <person name="Thomas C."/>
            <person name="van der Nest A."/>
            <person name="van Dijk A."/>
            <person name="van Heerden A."/>
            <person name="van Vuuren N."/>
            <person name="Yilmaz N."/>
            <person name="Duong T.A."/>
            <person name="van der Merwe N.A."/>
            <person name="Wingfield M.J."/>
            <person name="Wingfield B.D."/>
        </authorList>
    </citation>
    <scope>NUCLEOTIDE SEQUENCE [LARGE SCALE GENOMIC DNA]</scope>
    <source>
        <strain evidence="5 6">CMW 18300</strain>
    </source>
</reference>
<dbReference type="PANTHER" id="PTHR31896:SF69">
    <property type="entry name" value="FAMILY REGULATORY PROTEIN, PUTATIVE (AFU_ORTHOLOGUE AFUA_3G14730)-RELATED"/>
    <property type="match status" value="1"/>
</dbReference>
<evidence type="ECO:0000256" key="3">
    <source>
        <dbReference type="ARBA" id="ARBA00022679"/>
    </source>
</evidence>
<name>A0ABR3WUV0_9PEZI</name>
<organism evidence="5 6">
    <name type="scientific">Diaporthe australafricana</name>
    <dbReference type="NCBI Taxonomy" id="127596"/>
    <lineage>
        <taxon>Eukaryota</taxon>
        <taxon>Fungi</taxon>
        <taxon>Dikarya</taxon>
        <taxon>Ascomycota</taxon>
        <taxon>Pezizomycotina</taxon>
        <taxon>Sordariomycetes</taxon>
        <taxon>Sordariomycetidae</taxon>
        <taxon>Diaporthales</taxon>
        <taxon>Diaporthaceae</taxon>
        <taxon>Diaporthe</taxon>
    </lineage>
</organism>
<keyword evidence="3" id="KW-0808">Transferase</keyword>
<comment type="similarity">
    <text evidence="2">Belongs to the plant acyltransferase family.</text>
</comment>
<proteinExistence type="inferred from homology"/>
<evidence type="ECO:0000313" key="5">
    <source>
        <dbReference type="EMBL" id="KAL1867453.1"/>
    </source>
</evidence>
<evidence type="ECO:0000256" key="1">
    <source>
        <dbReference type="ARBA" id="ARBA00005179"/>
    </source>
</evidence>
<dbReference type="InterPro" id="IPR023213">
    <property type="entry name" value="CAT-like_dom_sf"/>
</dbReference>
<sequence>MEAIRALLGLPAARTPPPKVGTDDIYPVHVLDDTKTLRGIVVTWTLRFDDVLDPGKLHKSLLQLLAMGDWRKIGGRLRMKADGGLEIHVPQAFTEERPAIGYSQESLDMDIADHPLGKTLPRVTEGPSVQPGPQNFRYFAARQDAPATLDDFILSDVPQLSLHITSFRDATIIGLSWPHLLMDVMGQQALLRGWSMVLAGCESDVPPVLGAREDEIRAAQSGDAAREEFKLKEKVMGAWGLIKFGIQFTSDMMRNPAVETRTIFLPKKAVATLRQQAEKDLSTSGGDKPPFVSDGDILTAWAARAVASSLPQPRPVTVLHALNLRFRLPSLIEAPGVFIQNMAIAAYTFLSADCARGPLGQIALENRRHLSEQTTEGQVLAFMHELLPDSKPGGDPRVLCGDPNAVLLPFTNWGRADIFKAADFSPAIVESAIAPSRSSPPGTITYHHADSMSMASTVRSVVVVLGKDHDGNYWITGTQLTPLTWTKIEEDIAEL</sequence>
<keyword evidence="6" id="KW-1185">Reference proteome</keyword>
<dbReference type="Gene3D" id="3.30.559.10">
    <property type="entry name" value="Chloramphenicol acetyltransferase-like domain"/>
    <property type="match status" value="2"/>
</dbReference>
<evidence type="ECO:0000256" key="4">
    <source>
        <dbReference type="ARBA" id="ARBA00023315"/>
    </source>
</evidence>
<evidence type="ECO:0000313" key="6">
    <source>
        <dbReference type="Proteomes" id="UP001583177"/>
    </source>
</evidence>
<evidence type="ECO:0008006" key="7">
    <source>
        <dbReference type="Google" id="ProtNLM"/>
    </source>
</evidence>
<dbReference type="InterPro" id="IPR051283">
    <property type="entry name" value="Sec_Metabolite_Acyltrans"/>
</dbReference>
<comment type="caution">
    <text evidence="5">The sequence shown here is derived from an EMBL/GenBank/DDBJ whole genome shotgun (WGS) entry which is preliminary data.</text>
</comment>
<dbReference type="EMBL" id="JAWRVE010000050">
    <property type="protein sequence ID" value="KAL1867453.1"/>
    <property type="molecule type" value="Genomic_DNA"/>
</dbReference>
<dbReference type="Proteomes" id="UP001583177">
    <property type="component" value="Unassembled WGS sequence"/>
</dbReference>
<comment type="pathway">
    <text evidence="1">Secondary metabolite biosynthesis.</text>
</comment>
<keyword evidence="4" id="KW-0012">Acyltransferase</keyword>
<evidence type="ECO:0000256" key="2">
    <source>
        <dbReference type="ARBA" id="ARBA00009861"/>
    </source>
</evidence>
<protein>
    <recommendedName>
        <fullName evidence="7">BCL5p</fullName>
    </recommendedName>
</protein>
<dbReference type="PANTHER" id="PTHR31896">
    <property type="entry name" value="FAMILY REGULATORY PROTEIN, PUTATIVE (AFU_ORTHOLOGUE AFUA_3G14730)-RELATED"/>
    <property type="match status" value="1"/>
</dbReference>
<gene>
    <name evidence="5" type="ORF">Daus18300_006297</name>
</gene>